<name>A0A6G0ZCS9_APHCR</name>
<evidence type="ECO:0000256" key="2">
    <source>
        <dbReference type="ARBA" id="ARBA00022737"/>
    </source>
</evidence>
<proteinExistence type="predicted"/>
<reference evidence="4 5" key="1">
    <citation type="submission" date="2019-08" db="EMBL/GenBank/DDBJ databases">
        <title>Whole genome of Aphis craccivora.</title>
        <authorList>
            <person name="Voronova N.V."/>
            <person name="Shulinski R.S."/>
            <person name="Bandarenka Y.V."/>
            <person name="Zhorov D.G."/>
            <person name="Warner D."/>
        </authorList>
    </citation>
    <scope>NUCLEOTIDE SEQUENCE [LARGE SCALE GENOMIC DNA]</scope>
    <source>
        <strain evidence="4">180601</strain>
        <tissue evidence="4">Whole Body</tissue>
    </source>
</reference>
<dbReference type="PANTHER" id="PTHR22838:SF4">
    <property type="entry name" value="WD REPEAT-CONTAINING PROTEIN 13"/>
    <property type="match status" value="1"/>
</dbReference>
<dbReference type="Gene3D" id="2.130.10.10">
    <property type="entry name" value="YVTN repeat-like/Quinoprotein amine dehydrogenase"/>
    <property type="match status" value="2"/>
</dbReference>
<gene>
    <name evidence="4" type="ORF">FWK35_00005434</name>
</gene>
<dbReference type="GO" id="GO:0005634">
    <property type="term" value="C:nucleus"/>
    <property type="evidence" value="ECO:0007669"/>
    <property type="project" value="TreeGrafter"/>
</dbReference>
<keyword evidence="1 3" id="KW-0853">WD repeat</keyword>
<sequence>MEVIWIQIFENKMWQQQAFVLDSKFNAYRTSNHPNFRTLYIRRRSQLLREKSKQDDMIPGMRRKYLRIRSAILQNRYNVNVDMQSNSACSQSTSLMSLNKDKQFEIDLLPRKYDFLSSPIPTTHAQASKAIVGNSTMEENYAFNNVHHIYDQHSDAVTMLKFANNDKSKLCCASNDGTLSICDVLTSPPCVKAILRCHTGPVTGCDWSASDELIASCSTDATICFWDAIRHFCLRCVSDPFYSSVLVCLFNPINNNILITGNKAGFVCVLNVSTGMYPKGGKHKIGGQILSLAVNNSGQIIWVGNDKSEIVSLKLNSSDSSLTKCHRIVTSPNRGAITCLSWRSWISREARDPMLLANCANNILCLYRVSENDGGSLYLKKKFLVHHALSDNLLRSTFCPIMSFRQGACVVTSSEDSCVYFVDVERESNYAVNKLQGHACVTLGVTFNYDETILATSDVQGIIIIWSRQCQKQPL</sequence>
<protein>
    <submittedName>
        <fullName evidence="4">Uncharacterized protein</fullName>
    </submittedName>
</protein>
<dbReference type="GO" id="GO:1990841">
    <property type="term" value="F:promoter-specific chromatin binding"/>
    <property type="evidence" value="ECO:0007669"/>
    <property type="project" value="TreeGrafter"/>
</dbReference>
<organism evidence="4 5">
    <name type="scientific">Aphis craccivora</name>
    <name type="common">Cowpea aphid</name>
    <dbReference type="NCBI Taxonomy" id="307492"/>
    <lineage>
        <taxon>Eukaryota</taxon>
        <taxon>Metazoa</taxon>
        <taxon>Ecdysozoa</taxon>
        <taxon>Arthropoda</taxon>
        <taxon>Hexapoda</taxon>
        <taxon>Insecta</taxon>
        <taxon>Pterygota</taxon>
        <taxon>Neoptera</taxon>
        <taxon>Paraneoptera</taxon>
        <taxon>Hemiptera</taxon>
        <taxon>Sternorrhyncha</taxon>
        <taxon>Aphidomorpha</taxon>
        <taxon>Aphidoidea</taxon>
        <taxon>Aphididae</taxon>
        <taxon>Aphidini</taxon>
        <taxon>Aphis</taxon>
        <taxon>Aphis</taxon>
    </lineage>
</organism>
<dbReference type="Proteomes" id="UP000478052">
    <property type="component" value="Unassembled WGS sequence"/>
</dbReference>
<dbReference type="EMBL" id="VUJU01000780">
    <property type="protein sequence ID" value="KAF0768383.1"/>
    <property type="molecule type" value="Genomic_DNA"/>
</dbReference>
<dbReference type="InterPro" id="IPR036322">
    <property type="entry name" value="WD40_repeat_dom_sf"/>
</dbReference>
<evidence type="ECO:0000256" key="1">
    <source>
        <dbReference type="ARBA" id="ARBA00022574"/>
    </source>
</evidence>
<evidence type="ECO:0000313" key="4">
    <source>
        <dbReference type="EMBL" id="KAF0768383.1"/>
    </source>
</evidence>
<dbReference type="PANTHER" id="PTHR22838">
    <property type="entry name" value="WD REPEAT PROTEIN 26-RELATED"/>
    <property type="match status" value="1"/>
</dbReference>
<evidence type="ECO:0000313" key="5">
    <source>
        <dbReference type="Proteomes" id="UP000478052"/>
    </source>
</evidence>
<dbReference type="InterPro" id="IPR001680">
    <property type="entry name" value="WD40_rpt"/>
</dbReference>
<dbReference type="OrthoDB" id="1932312at2759"/>
<evidence type="ECO:0000256" key="3">
    <source>
        <dbReference type="PROSITE-ProRule" id="PRU00221"/>
    </source>
</evidence>
<keyword evidence="2" id="KW-0677">Repeat</keyword>
<dbReference type="SUPFAM" id="SSF50978">
    <property type="entry name" value="WD40 repeat-like"/>
    <property type="match status" value="1"/>
</dbReference>
<feature type="repeat" description="WD" evidence="3">
    <location>
        <begin position="195"/>
        <end position="227"/>
    </location>
</feature>
<dbReference type="InterPro" id="IPR051350">
    <property type="entry name" value="WD_repeat-ST_regulator"/>
</dbReference>
<dbReference type="Pfam" id="PF00400">
    <property type="entry name" value="WD40"/>
    <property type="match status" value="3"/>
</dbReference>
<keyword evidence="5" id="KW-1185">Reference proteome</keyword>
<dbReference type="AlphaFoldDB" id="A0A6G0ZCS9"/>
<dbReference type="PROSITE" id="PS50294">
    <property type="entry name" value="WD_REPEATS_REGION"/>
    <property type="match status" value="1"/>
</dbReference>
<comment type="caution">
    <text evidence="4">The sequence shown here is derived from an EMBL/GenBank/DDBJ whole genome shotgun (WGS) entry which is preliminary data.</text>
</comment>
<dbReference type="InterPro" id="IPR015943">
    <property type="entry name" value="WD40/YVTN_repeat-like_dom_sf"/>
</dbReference>
<accession>A0A6G0ZCS9</accession>
<dbReference type="PROSITE" id="PS50082">
    <property type="entry name" value="WD_REPEATS_2"/>
    <property type="match status" value="1"/>
</dbReference>
<dbReference type="SMART" id="SM00320">
    <property type="entry name" value="WD40"/>
    <property type="match status" value="5"/>
</dbReference>